<dbReference type="Gene3D" id="3.10.20.30">
    <property type="match status" value="1"/>
</dbReference>
<evidence type="ECO:0000313" key="1">
    <source>
        <dbReference type="EMBL" id="EPB73170.1"/>
    </source>
</evidence>
<dbReference type="SUPFAM" id="SSF54292">
    <property type="entry name" value="2Fe-2S ferredoxin-like"/>
    <property type="match status" value="1"/>
</dbReference>
<gene>
    <name evidence="1" type="ORF">ANCCEY_07726</name>
</gene>
<protein>
    <submittedName>
        <fullName evidence="1">Uncharacterized protein</fullName>
    </submittedName>
</protein>
<proteinExistence type="predicted"/>
<reference evidence="1 2" key="1">
    <citation type="submission" date="2013-05" db="EMBL/GenBank/DDBJ databases">
        <title>Draft genome of the parasitic nematode Anyclostoma ceylanicum.</title>
        <authorList>
            <person name="Mitreva M."/>
        </authorList>
    </citation>
    <scope>NUCLEOTIDE SEQUENCE [LARGE SCALE GENOMIC DNA]</scope>
</reference>
<evidence type="ECO:0000313" key="2">
    <source>
        <dbReference type="Proteomes" id="UP000054495"/>
    </source>
</evidence>
<accession>A0A0D6LM50</accession>
<keyword evidence="2" id="KW-1185">Reference proteome</keyword>
<dbReference type="Proteomes" id="UP000054495">
    <property type="component" value="Unassembled WGS sequence"/>
</dbReference>
<dbReference type="EMBL" id="KE125002">
    <property type="protein sequence ID" value="EPB73170.1"/>
    <property type="molecule type" value="Genomic_DNA"/>
</dbReference>
<dbReference type="InterPro" id="IPR036010">
    <property type="entry name" value="2Fe-2S_ferredoxin-like_sf"/>
</dbReference>
<dbReference type="AlphaFoldDB" id="A0A0D6LM50"/>
<dbReference type="GO" id="GO:0051536">
    <property type="term" value="F:iron-sulfur cluster binding"/>
    <property type="evidence" value="ECO:0007669"/>
    <property type="project" value="InterPro"/>
</dbReference>
<organism evidence="1 2">
    <name type="scientific">Ancylostoma ceylanicum</name>
    <dbReference type="NCBI Taxonomy" id="53326"/>
    <lineage>
        <taxon>Eukaryota</taxon>
        <taxon>Metazoa</taxon>
        <taxon>Ecdysozoa</taxon>
        <taxon>Nematoda</taxon>
        <taxon>Chromadorea</taxon>
        <taxon>Rhabditida</taxon>
        <taxon>Rhabditina</taxon>
        <taxon>Rhabditomorpha</taxon>
        <taxon>Strongyloidea</taxon>
        <taxon>Ancylostomatidae</taxon>
        <taxon>Ancylostomatinae</taxon>
        <taxon>Ancylostoma</taxon>
    </lineage>
</organism>
<dbReference type="InterPro" id="IPR012675">
    <property type="entry name" value="Beta-grasp_dom_sf"/>
</dbReference>
<sequence length="153" mass="17097">MKSSGTLACCTCHVILSPQHYERVDRLNPAGEEVLDLLDLAPERSDCSRLRCENGVRVGAVHVGAAGVLLCTVEWQLFSVDLIVCCTSSMLSLFDCQVYLSKSFDEVSAQMPFNEVPLYIPREELIHLVQNTFEMRMAIAGYRSDRQTVLVKP</sequence>
<name>A0A0D6LM50_9BILA</name>